<protein>
    <submittedName>
        <fullName evidence="4">Receptor-like protein kinase</fullName>
    </submittedName>
</protein>
<dbReference type="GO" id="GO:0016020">
    <property type="term" value="C:membrane"/>
    <property type="evidence" value="ECO:0007669"/>
    <property type="project" value="UniProtKB-SubCell"/>
</dbReference>
<keyword evidence="5" id="KW-1185">Reference proteome</keyword>
<organism evidence="4 5">
    <name type="scientific">Panicum miliaceum</name>
    <name type="common">Proso millet</name>
    <name type="synonym">Broomcorn millet</name>
    <dbReference type="NCBI Taxonomy" id="4540"/>
    <lineage>
        <taxon>Eukaryota</taxon>
        <taxon>Viridiplantae</taxon>
        <taxon>Streptophyta</taxon>
        <taxon>Embryophyta</taxon>
        <taxon>Tracheophyta</taxon>
        <taxon>Spermatophyta</taxon>
        <taxon>Magnoliopsida</taxon>
        <taxon>Liliopsida</taxon>
        <taxon>Poales</taxon>
        <taxon>Poaceae</taxon>
        <taxon>PACMAD clade</taxon>
        <taxon>Panicoideae</taxon>
        <taxon>Panicodae</taxon>
        <taxon>Paniceae</taxon>
        <taxon>Panicinae</taxon>
        <taxon>Panicum</taxon>
        <taxon>Panicum sect. Panicum</taxon>
    </lineage>
</organism>
<sequence length="65" mass="7242">MATAWDDEDFFSNHGPEIRFPFRLESSNTSSLCGAPGLELTCSGQDTIMVYPQTKSYSFKVTTID</sequence>
<reference evidence="5" key="1">
    <citation type="journal article" date="2019" name="Nat. Commun.">
        <title>The genome of broomcorn millet.</title>
        <authorList>
            <person name="Zou C."/>
            <person name="Miki D."/>
            <person name="Li D."/>
            <person name="Tang Q."/>
            <person name="Xiao L."/>
            <person name="Rajput S."/>
            <person name="Deng P."/>
            <person name="Jia W."/>
            <person name="Huang R."/>
            <person name="Zhang M."/>
            <person name="Sun Y."/>
            <person name="Hu J."/>
            <person name="Fu X."/>
            <person name="Schnable P.S."/>
            <person name="Li F."/>
            <person name="Zhang H."/>
            <person name="Feng B."/>
            <person name="Zhu X."/>
            <person name="Liu R."/>
            <person name="Schnable J.C."/>
            <person name="Zhu J.-K."/>
            <person name="Zhang H."/>
        </authorList>
    </citation>
    <scope>NUCLEOTIDE SEQUENCE [LARGE SCALE GENOMIC DNA]</scope>
</reference>
<dbReference type="EMBL" id="PQIB02000010">
    <property type="protein sequence ID" value="RLM91652.1"/>
    <property type="molecule type" value="Genomic_DNA"/>
</dbReference>
<dbReference type="GO" id="GO:0016301">
    <property type="term" value="F:kinase activity"/>
    <property type="evidence" value="ECO:0007669"/>
    <property type="project" value="UniProtKB-KW"/>
</dbReference>
<proteinExistence type="predicted"/>
<dbReference type="AlphaFoldDB" id="A0A3L6QWR9"/>
<comment type="subcellular location">
    <subcellularLocation>
        <location evidence="1">Membrane</location>
        <topology evidence="1">Single-pass membrane protein</topology>
    </subcellularLocation>
</comment>
<dbReference type="Pfam" id="PF13947">
    <property type="entry name" value="GUB_WAK_bind"/>
    <property type="match status" value="1"/>
</dbReference>
<comment type="caution">
    <text evidence="4">The sequence shown here is derived from an EMBL/GenBank/DDBJ whole genome shotgun (WGS) entry which is preliminary data.</text>
</comment>
<evidence type="ECO:0000256" key="2">
    <source>
        <dbReference type="ARBA" id="ARBA00022729"/>
    </source>
</evidence>
<gene>
    <name evidence="4" type="ORF">C2845_PM08G15940</name>
</gene>
<feature type="domain" description="Wall-associated receptor kinase galacturonan-binding" evidence="3">
    <location>
        <begin position="15"/>
        <end position="65"/>
    </location>
</feature>
<keyword evidence="2" id="KW-0732">Signal</keyword>
<accession>A0A3L6QWR9</accession>
<dbReference type="OrthoDB" id="686687at2759"/>
<dbReference type="GO" id="GO:0030247">
    <property type="term" value="F:polysaccharide binding"/>
    <property type="evidence" value="ECO:0007669"/>
    <property type="project" value="InterPro"/>
</dbReference>
<name>A0A3L6QWR9_PANMI</name>
<dbReference type="Proteomes" id="UP000275267">
    <property type="component" value="Unassembled WGS sequence"/>
</dbReference>
<evidence type="ECO:0000259" key="3">
    <source>
        <dbReference type="Pfam" id="PF13947"/>
    </source>
</evidence>
<dbReference type="InterPro" id="IPR025287">
    <property type="entry name" value="WAK_GUB"/>
</dbReference>
<evidence type="ECO:0000313" key="5">
    <source>
        <dbReference type="Proteomes" id="UP000275267"/>
    </source>
</evidence>
<evidence type="ECO:0000256" key="1">
    <source>
        <dbReference type="ARBA" id="ARBA00004167"/>
    </source>
</evidence>
<evidence type="ECO:0000313" key="4">
    <source>
        <dbReference type="EMBL" id="RLM91652.1"/>
    </source>
</evidence>